<accession>A0A0G4HSE2</accession>
<dbReference type="InterPro" id="IPR014043">
    <property type="entry name" value="Acyl_transferase_dom"/>
</dbReference>
<dbReference type="PROSITE" id="PS50156">
    <property type="entry name" value="SSD"/>
    <property type="match status" value="1"/>
</dbReference>
<feature type="transmembrane region" description="Helical" evidence="6">
    <location>
        <begin position="414"/>
        <end position="444"/>
    </location>
</feature>
<feature type="compositionally biased region" description="Basic and acidic residues" evidence="5">
    <location>
        <begin position="3049"/>
        <end position="3063"/>
    </location>
</feature>
<feature type="transmembrane region" description="Helical" evidence="6">
    <location>
        <begin position="21"/>
        <end position="51"/>
    </location>
</feature>
<dbReference type="PROSITE" id="PS52004">
    <property type="entry name" value="KS3_2"/>
    <property type="match status" value="1"/>
</dbReference>
<proteinExistence type="predicted"/>
<sequence>MAGMKRAALRCGIFRERVFHLFVKFIVARPVLTIISSLILVAALSSGMIFLRDETRIDQLYTPRVSRSLDDLETYATLFSDQSVRVETVILYPKDSDLRSGNGLLTESAFSRLFDLHETVLSIQTGGGDDFESLCFKYDGERCGVISALEVFGFNRTDMSSQLEKAREQMAQSNDTSLSAQSDVSLVVNTFGQNHSHITRLGRAPLFMYPIVFGGQKRAVVSSEDGGGKAEEEGENLLLLGANALMTQFVLRRSAPVVKDMDSLEKKTREWELEFDAQMRKLKASIERESDLTIAWQSERSLEDDSIESTDQDFALISITFSIMCTFACVKLSLNFKDEAGKHALLAFMGVFNVAFASFAAFGAGALLEIPFAPIVKVAPFLLLGIGVDDMFLMVNELDSLPADMEPKTRVITAIVKVAPTVALTSLTDLLAFCCGIFTVFPAISAFCSYMAIGVAFDWLLQMTFFVACMTLDAQRIYRDPSLCGYCPCLCKKRQQRKTNGNRNTQEEGGDPEAPPLPPEEADEENRDGEKTPNSTTVRALGDQTEGGGGGPVEARGGNEESSAVAKSPAEKSSWGVMRGYGRFITHPVSRVFIVIVYLLLLGGAAYLCTKLKEGLDLQLLSPQGSELPNYYAAFDTYWREGLYPELHPVGVEVRVAAWDPSVISAAREGTDLKEENGGTYPAKLYGQNPFLERFDVALENLRAEKLVLAEADGVNYVTVARETAEAMGKSEGLPLGTVLEGSPQNPAGRSFIVDMGFLKDSPIGNMQTAPLADRLKSIIDKRGPHAVKAHIAMDVGMQGRHASIGQKDAMLAIRKSLDKAKGPEFEAIAVALPFRYFEQYAIILQETLRNLAFALLGVVVACLLLTSSLPLAVTTALSVLSIDVMVLGMMSLWDIALDSISAVNLVMAIGLAADYVLHVALDVFQPPIDPAELRKMTGAERIRHALEHTGVSVLSGGITTFLGVLPTAWARSHVFNIFFKMFVGICGFALLHGLLITPVILSFFVGAKKKKSNVKETEVEGPPDVERDPAGGGGGGGGEGLPLASSKRRASTVETTASAAASAASVRPSSAQTGVLPSASGLDLPPGPSSRGHPAQVLEQASHAISRIASSVSTRGGPALGDSLGPTRMPSANILAEVIAAAAALPDYQEASVVQQTPSAVSLSLEPDDMHRALLQLRKSMSQPCIVGVSARFAKSPDKEGFWETLSKGVTTVSEYPSDRVAERYRFDQHFSKGAKERPMRAYVNKGAFCSDVDLFDNTFFAVTDQEARSMDPQHRLLLEGSFNAIQDAGVPLRTLQQHQRGCGVFVGIMNIDAWSAILRDNVRYFADQFFVTAGTKSIGSGRISFALDLTGPSMTFDTACSSSLVAASVACNYLEEGKIDNALVAGVNVLLDWKFWYIASKAGMMAPDGRCKTFDASADGYGRGEGCGVLLVKRTRDALADGDRIYAVVSGHATNNDGRNAVPITNPSAEMQEMLCKQVQRRGGFCADDIRYIECHGTGTPVGDLAEVTALSRAFGEGRTKGPIPVGGAKAVFNHTESAAGVASIIKVALMIHKASLVPIKSVQVPNPKLFFARDVLVVQDRLETDLQIESSDVFCINNFGYGGSSVHMALGPPPPPQRMPGPFNAQTPTSSPQPEDAPLPFVLSAHSKQALLGLCKAYLPWIKALTSSAENAQKQPAAKRAKTSSAAQEDPVRRQLLSLSSALCARASQFSWRLAIAAASGTELTQTLETISQVSKLDDIPKGVADSAVLSRAATAGGSVIKPVFVFGGQGSQWFGMGASLFQREALARSTFEEIDRLLQEDLKVPQTVFSLKAAIEHHLSGASASEKGRDTSAFFTTRGAQVGMYAVQVASFRCLAQWGVSPSAVIGHSLGEVAAAHCCGALSLADGLRVIWHRADLQASLCSNGQGAMAAADISEQQATELIREMGLESKLNVGAVNDLTSVTLSGDKDALSDLEVRLKRDQPDLFFRTLPVNCAFHSHQMDVIKDKYLQRTAALHPQPPSVPFFSTVDPRTDPSSTVLDCNYWWANIRGAVLFAGAFSRLLAEGYTHFVEVAAQPTLGRYMSNIARGVGIAEDSIKQVSCLPRQRGKGGVWLSPSADESRSLRLAGLMTWAWGLQWDLRQMLLSSPRQSGKTKITQAELPVDFLELPSWPWQRSSFWIHSNLEEANKKFAKGDQKSAAKAIDQNRILKEAHCISTISDIKKAAAFHPLLGHPAATPYGSGQVVFEQFIEPARTLAWLEDHRLSAAGGEPVFPATAYVECALAAAFHCGFKTASLEKVNFRQFLPIPKNELPRLRVALMFGLPHLNSQGDAAQRVGAEGDPQAVGFEICSSRNAGMELVLHAQGVLRLDMGGAPAFRLGFGFDARSLLGVDGATRLPPSIRRGGRKHSGTRKGLPAASLARARSQSFTTEDAENPNLVQQLREGGYPEGVCSVVSINEMDIVLRHHTLRLPALEPAGDGPVVPGAVEAVRRLSGVRVVERGEFFGLLEAAGFTYGPAFSLVDRAWVGRIDDGKTKGSATALQIRLPHRKREIGEFLSGNREATAAIDQLEDPRYLLPPSLMDACLQGVVLLMTDEDGEGEGKVPYAVRKVSVYRRIRTIDAWCVITPADPLAKGSNLEDTEFDIQLFDGEENLVATWEGFALAAAGAEAARAGDDTEILPTPQSVSPLCYKIAYKHQPLDKSAYPPVSGTPRILVVRAFDTPESIKFQQRVAEAYEGDPEMRKRSVRVEQASLFPSASQDKDLLSAVSGSSDLTAVWDDLLASRDFLPSSSVSVFGDTDKETSVRTVVFTGPFEIRESLNSRGLLTAEASEVAFRVCYEGVVSLLKVAVQRQKETEALLKETKKRIMQEEKSNPDSTASRWEMEERQRINGLHVVLLTNACQAVSLVSDKTEQSDTKTRKKSFEHNDTDPWGAMTWGVHRVFLQEHAMDLKTTLVDLHTNPAVPLQAQLGPVVSQSLFDGPESQQVILPDGQRLVPRLVRHVTSDSDRGNSREETAERETHKEASDNSSSLFTSGRQEQGGNFTLSPCSLKSPPLLAAPSSESEEAKRESSKSKKEREVLSLVPADRVPFLLPSQVEVRVIALGLPRRLTGLSLLPPLHHMKGPGAPAAPSATGFFGVVSRVPDLRGEGEGGITEGQRVIGVALRTQIGRFWVVDKLSILPLDLREEGEGGGTDEFEQLGVLHPSDRADVRRQAAAAGWCLPLAVASHVGVKFLSPLVKLHSEGIVVVMGQLGDVEASLCILAKAMGFRVMLVRGRADKGRVGAGTHRSASSAGVLEKEASSFADAVFGDEETLALETEVMAATGGLGASALVVVSDVKLARPMMRKAQSLLAPSGITVEVAGTSVGFPVEEVTRYAGLGITPSKLGERFAPSSVFSLLSPQHSGTAFFRVDVPLETAQRPGLWVESIREAAKRGLLSKASSEPQKTHKLNFFSADVYTPMEVSKEILHSVVEHPERGPVALSFGSGSGPIATRAPAISASPDAVSPPPVLDPSLRSLREDRTYIVVGGARGFGLYVAKWLACRGARYVMVSSRSPISPAEMVELRRLEQSCPGVSRFVFHAADASDKQSMMRMMARCCRVKPKYAAAVLAESQAGGRSGETGRDAEEAIAAPDLPPVAGVIMSAMVLQDQDFLNLQMEKARKVLAPKVQATLLLSEILSNSEDAFLDFCVFFSSVTSVLGNQRQAAYGAANSWMDTLAHAANKRFLQYHRHNKRAGREEEESRPVLGRVLSCNWGPISGAGVLTRGANSRNVAYLKSIGFDLVPAIECVHTLEALLPCSAVAQTMVGHYDWERIQKSFPQMRGVLEELLAETQREDAEGNVEGGGNQGTPRQRLDAAKTPADRLAVVCEYLGVLLNLEGKELDVQRSLGELGVDSLTKAMLPPRIERDLGAEVPPSLFTRTDATIVLCAEAILRNLESQGSKGGTGGRQLPDGIFLMREAPCERAALFCMSPAHRPVFALENLAAAFAKQDSVSFFGVGTSNPFEVVEPWSSVESLAEEYAAKIHSVQKEGPLFLAGYSYGGTVAFHVACVLEKTYGRGNDVRMLSLMDTFPNVGIAYEHARELCRQLMMPLADRQVNMLSYVMVRGLAVDKLRMDVAEYDQILEKHPNGELALKRLRGALASEAVRQGRAALLPDVEGFLRSVRSDTMSAFRTHLDYRPGSHRVKCPVTYIKAADPSYSFSLALLDSPQWTWGSLSANRTMPMDLYFTPGHHYNMLDSERAKFCAEILLSGIALRIPLPAPRNSASLLPRSSTFVALTEKSKETAPEFDLDLWTHRMRMKNSEPPSAAGTGEDTHSENTGTNTHSVGDVAQLTGLFPSPELRKPLAVSLLQTGVAVSLLSSKPGLRRAHRGILSVVPAGALKKPSGAQARFEWGVCGLFFVEERSLQVLEALDGGKGGGAAVTSAPHAHAHHVQRRNPPAGGGRRTSKWIPRNGCQTIVSGEISVGSLPSSSLSSQVKALGGGGGERVCTIVLARRDYHFVPLRREVSGADMAGALNALLQCTSEQLWNLHLAGSL</sequence>
<feature type="compositionally biased region" description="Basic and acidic residues" evidence="5">
    <location>
        <begin position="2987"/>
        <end position="3010"/>
    </location>
</feature>
<dbReference type="InterPro" id="IPR042104">
    <property type="entry name" value="PKS_dehydratase_sf"/>
</dbReference>
<feature type="compositionally biased region" description="Polar residues" evidence="5">
    <location>
        <begin position="3011"/>
        <end position="3029"/>
    </location>
</feature>
<keyword evidence="6" id="KW-0812">Transmembrane</keyword>
<dbReference type="InterPro" id="IPR050091">
    <property type="entry name" value="PKS_NRPS_Biosynth_Enz"/>
</dbReference>
<evidence type="ECO:0000259" key="10">
    <source>
        <dbReference type="PROSITE" id="PS52019"/>
    </source>
</evidence>
<evidence type="ECO:0000256" key="2">
    <source>
        <dbReference type="ARBA" id="ARBA00022553"/>
    </source>
</evidence>
<evidence type="ECO:0000259" key="8">
    <source>
        <dbReference type="PROSITE" id="PS50156"/>
    </source>
</evidence>
<dbReference type="PROSITE" id="PS50075">
    <property type="entry name" value="CARRIER"/>
    <property type="match status" value="1"/>
</dbReference>
<keyword evidence="6" id="KW-0472">Membrane</keyword>
<dbReference type="InterPro" id="IPR020841">
    <property type="entry name" value="PKS_Beta-ketoAc_synthase_dom"/>
</dbReference>
<dbReference type="Pfam" id="PF00975">
    <property type="entry name" value="Thioesterase"/>
    <property type="match status" value="1"/>
</dbReference>
<feature type="active site" description="Proton acceptor; for dehydratase activity" evidence="4">
    <location>
        <position position="2246"/>
    </location>
</feature>
<reference evidence="11" key="1">
    <citation type="submission" date="2014-11" db="EMBL/GenBank/DDBJ databases">
        <authorList>
            <person name="Otto D Thomas"/>
            <person name="Naeem Raeece"/>
        </authorList>
    </citation>
    <scope>NUCLEOTIDE SEQUENCE</scope>
</reference>
<dbReference type="SMART" id="SM00825">
    <property type="entry name" value="PKS_KS"/>
    <property type="match status" value="1"/>
</dbReference>
<gene>
    <name evidence="11" type="ORF">Cvel_8275</name>
</gene>
<dbReference type="SUPFAM" id="SSF55048">
    <property type="entry name" value="Probable ACP-binding domain of malonyl-CoA ACP transacylase"/>
    <property type="match status" value="1"/>
</dbReference>
<evidence type="ECO:0000259" key="7">
    <source>
        <dbReference type="PROSITE" id="PS50075"/>
    </source>
</evidence>
<evidence type="ECO:0000256" key="6">
    <source>
        <dbReference type="SAM" id="Phobius"/>
    </source>
</evidence>
<feature type="region of interest" description="Disordered" evidence="5">
    <location>
        <begin position="4407"/>
        <end position="4434"/>
    </location>
</feature>
<feature type="region of interest" description="Disordered" evidence="5">
    <location>
        <begin position="1611"/>
        <end position="1642"/>
    </location>
</feature>
<dbReference type="InterPro" id="IPR049900">
    <property type="entry name" value="PKS_mFAS_DH"/>
</dbReference>
<feature type="region of interest" description="Disordered" evidence="5">
    <location>
        <begin position="498"/>
        <end position="569"/>
    </location>
</feature>
<feature type="region of interest" description="C-terminal hotdog fold" evidence="4">
    <location>
        <begin position="2479"/>
        <end position="2656"/>
    </location>
</feature>
<feature type="compositionally biased region" description="Basic and acidic residues" evidence="5">
    <location>
        <begin position="1014"/>
        <end position="1030"/>
    </location>
</feature>
<feature type="domain" description="Ketosynthase family 3 (KS3)" evidence="9">
    <location>
        <begin position="1182"/>
        <end position="1615"/>
    </location>
</feature>
<dbReference type="SMART" id="SM00822">
    <property type="entry name" value="PKS_KR"/>
    <property type="match status" value="1"/>
</dbReference>
<feature type="region of interest" description="Disordered" evidence="5">
    <location>
        <begin position="4287"/>
        <end position="4312"/>
    </location>
</feature>
<dbReference type="InterPro" id="IPR014030">
    <property type="entry name" value="Ketoacyl_synth_N"/>
</dbReference>
<dbReference type="GO" id="GO:0004312">
    <property type="term" value="F:fatty acid synthase activity"/>
    <property type="evidence" value="ECO:0007669"/>
    <property type="project" value="TreeGrafter"/>
</dbReference>
<dbReference type="InterPro" id="IPR016035">
    <property type="entry name" value="Acyl_Trfase/lysoPLipase"/>
</dbReference>
<dbReference type="InterPro" id="IPR036736">
    <property type="entry name" value="ACP-like_sf"/>
</dbReference>
<feature type="transmembrane region" description="Helical" evidence="6">
    <location>
        <begin position="588"/>
        <end position="608"/>
    </location>
</feature>
<feature type="region of interest" description="Disordered" evidence="5">
    <location>
        <begin position="2383"/>
        <end position="2403"/>
    </location>
</feature>
<evidence type="ECO:0000256" key="1">
    <source>
        <dbReference type="ARBA" id="ARBA00022450"/>
    </source>
</evidence>
<feature type="compositionally biased region" description="Low complexity" evidence="5">
    <location>
        <begin position="3030"/>
        <end position="3046"/>
    </location>
</feature>
<dbReference type="Pfam" id="PF00109">
    <property type="entry name" value="ketoacyl-synt"/>
    <property type="match status" value="1"/>
</dbReference>
<feature type="domain" description="PKS/mFAS DH" evidence="10">
    <location>
        <begin position="2212"/>
        <end position="2656"/>
    </location>
</feature>
<dbReference type="InterPro" id="IPR020807">
    <property type="entry name" value="PKS_DH"/>
</dbReference>
<dbReference type="InterPro" id="IPR049552">
    <property type="entry name" value="PKS_DH_N"/>
</dbReference>
<dbReference type="SMART" id="SM00826">
    <property type="entry name" value="PKS_DH"/>
    <property type="match status" value="1"/>
</dbReference>
<name>A0A0G4HSE2_9ALVE</name>
<dbReference type="InterPro" id="IPR000731">
    <property type="entry name" value="SSD"/>
</dbReference>
<dbReference type="Pfam" id="PF21089">
    <property type="entry name" value="PKS_DH_N"/>
    <property type="match status" value="1"/>
</dbReference>
<dbReference type="InterPro" id="IPR001031">
    <property type="entry name" value="Thioesterase"/>
</dbReference>
<dbReference type="InterPro" id="IPR016039">
    <property type="entry name" value="Thiolase-like"/>
</dbReference>
<dbReference type="Pfam" id="PF00550">
    <property type="entry name" value="PP-binding"/>
    <property type="match status" value="1"/>
</dbReference>
<dbReference type="InterPro" id="IPR029058">
    <property type="entry name" value="AB_hydrolase_fold"/>
</dbReference>
<feature type="transmembrane region" description="Helical" evidence="6">
    <location>
        <begin position="314"/>
        <end position="334"/>
    </location>
</feature>
<dbReference type="SUPFAM" id="SSF52151">
    <property type="entry name" value="FabD/lysophospholipase-like"/>
    <property type="match status" value="1"/>
</dbReference>
<dbReference type="InterPro" id="IPR053958">
    <property type="entry name" value="HMGCR/SNAP/NPC1-like_SSD"/>
</dbReference>
<dbReference type="InterPro" id="IPR057326">
    <property type="entry name" value="KR_dom"/>
</dbReference>
<evidence type="ECO:0000259" key="9">
    <source>
        <dbReference type="PROSITE" id="PS52004"/>
    </source>
</evidence>
<dbReference type="Gene3D" id="3.40.50.1820">
    <property type="entry name" value="alpha/beta hydrolase"/>
    <property type="match status" value="1"/>
</dbReference>
<feature type="transmembrane region" description="Helical" evidence="6">
    <location>
        <begin position="983"/>
        <end position="1006"/>
    </location>
</feature>
<keyword evidence="2" id="KW-0597">Phosphoprotein</keyword>
<evidence type="ECO:0000256" key="3">
    <source>
        <dbReference type="ARBA" id="ARBA00022679"/>
    </source>
</evidence>
<feature type="region of interest" description="Disordered" evidence="5">
    <location>
        <begin position="2986"/>
        <end position="3063"/>
    </location>
</feature>
<dbReference type="InterPro" id="IPR009081">
    <property type="entry name" value="PP-bd_ACP"/>
</dbReference>
<feature type="compositionally biased region" description="Polar residues" evidence="5">
    <location>
        <begin position="1627"/>
        <end position="1636"/>
    </location>
</feature>
<dbReference type="SMART" id="SM00827">
    <property type="entry name" value="PKS_AT"/>
    <property type="match status" value="1"/>
</dbReference>
<evidence type="ECO:0000256" key="5">
    <source>
        <dbReference type="SAM" id="MobiDB-lite"/>
    </source>
</evidence>
<dbReference type="Pfam" id="PF12349">
    <property type="entry name" value="Sterol-sensing"/>
    <property type="match status" value="1"/>
</dbReference>
<dbReference type="InterPro" id="IPR001227">
    <property type="entry name" value="Ac_transferase_dom_sf"/>
</dbReference>
<feature type="compositionally biased region" description="Gly residues" evidence="5">
    <location>
        <begin position="1031"/>
        <end position="1041"/>
    </location>
</feature>
<dbReference type="CDD" id="cd00833">
    <property type="entry name" value="PKS"/>
    <property type="match status" value="1"/>
</dbReference>
<dbReference type="GO" id="GO:0006633">
    <property type="term" value="P:fatty acid biosynthetic process"/>
    <property type="evidence" value="ECO:0007669"/>
    <property type="project" value="TreeGrafter"/>
</dbReference>
<dbReference type="Gene3D" id="1.20.1640.10">
    <property type="entry name" value="Multidrug efflux transporter AcrB transmembrane domain"/>
    <property type="match status" value="2"/>
</dbReference>
<dbReference type="Pfam" id="PF00698">
    <property type="entry name" value="Acyl_transf_1"/>
    <property type="match status" value="1"/>
</dbReference>
<feature type="region of interest" description="Disordered" evidence="5">
    <location>
        <begin position="1014"/>
        <end position="1097"/>
    </location>
</feature>
<keyword evidence="1" id="KW-0596">Phosphopantetheine</keyword>
<feature type="transmembrane region" description="Helical" evidence="6">
    <location>
        <begin position="374"/>
        <end position="393"/>
    </location>
</feature>
<dbReference type="SUPFAM" id="SSF47336">
    <property type="entry name" value="ACP-like"/>
    <property type="match status" value="1"/>
</dbReference>
<organism evidence="11">
    <name type="scientific">Chromera velia CCMP2878</name>
    <dbReference type="NCBI Taxonomy" id="1169474"/>
    <lineage>
        <taxon>Eukaryota</taxon>
        <taxon>Sar</taxon>
        <taxon>Alveolata</taxon>
        <taxon>Colpodellida</taxon>
        <taxon>Chromeraceae</taxon>
        <taxon>Chromera</taxon>
    </lineage>
</organism>
<feature type="transmembrane region" description="Helical" evidence="6">
    <location>
        <begin position="852"/>
        <end position="881"/>
    </location>
</feature>
<keyword evidence="6" id="KW-1133">Transmembrane helix</keyword>
<dbReference type="SUPFAM" id="SSF53901">
    <property type="entry name" value="Thiolase-like"/>
    <property type="match status" value="1"/>
</dbReference>
<dbReference type="Gene3D" id="3.40.47.10">
    <property type="match status" value="1"/>
</dbReference>
<dbReference type="SUPFAM" id="SSF53474">
    <property type="entry name" value="alpha/beta-Hydrolases"/>
    <property type="match status" value="1"/>
</dbReference>
<dbReference type="VEuPathDB" id="CryptoDB:Cvel_8275"/>
<evidence type="ECO:0000256" key="4">
    <source>
        <dbReference type="PROSITE-ProRule" id="PRU01363"/>
    </source>
</evidence>
<dbReference type="Gene3D" id="3.10.129.110">
    <property type="entry name" value="Polyketide synthase dehydratase"/>
    <property type="match status" value="2"/>
</dbReference>
<feature type="region of interest" description="N-terminal hotdog fold" evidence="4">
    <location>
        <begin position="2212"/>
        <end position="2358"/>
    </location>
</feature>
<dbReference type="SUPFAM" id="SSF82866">
    <property type="entry name" value="Multidrug efflux transporter AcrB transmembrane domain"/>
    <property type="match status" value="2"/>
</dbReference>
<dbReference type="InterPro" id="IPR036291">
    <property type="entry name" value="NAD(P)-bd_dom_sf"/>
</dbReference>
<feature type="transmembrane region" description="Helical" evidence="6">
    <location>
        <begin position="952"/>
        <end position="971"/>
    </location>
</feature>
<dbReference type="PROSITE" id="PS52019">
    <property type="entry name" value="PKS_MFAS_DH"/>
    <property type="match status" value="1"/>
</dbReference>
<dbReference type="Pfam" id="PF14765">
    <property type="entry name" value="PS-DH"/>
    <property type="match status" value="1"/>
</dbReference>
<feature type="domain" description="SSD" evidence="8">
    <location>
        <begin position="315"/>
        <end position="472"/>
    </location>
</feature>
<feature type="domain" description="Carrier" evidence="7">
    <location>
        <begin position="3843"/>
        <end position="3922"/>
    </location>
</feature>
<feature type="compositionally biased region" description="Low complexity" evidence="5">
    <location>
        <begin position="1053"/>
        <end position="1072"/>
    </location>
</feature>
<dbReference type="SUPFAM" id="SSF51735">
    <property type="entry name" value="NAD(P)-binding Rossmann-fold domains"/>
    <property type="match status" value="1"/>
</dbReference>
<dbReference type="Gene3D" id="3.40.366.10">
    <property type="entry name" value="Malonyl-Coenzyme A Acyl Carrier Protein, domain 2"/>
    <property type="match status" value="1"/>
</dbReference>
<protein>
    <submittedName>
        <fullName evidence="11">Uncharacterized protein</fullName>
    </submittedName>
</protein>
<dbReference type="PANTHER" id="PTHR43775">
    <property type="entry name" value="FATTY ACID SYNTHASE"/>
    <property type="match status" value="1"/>
</dbReference>
<dbReference type="InterPro" id="IPR014031">
    <property type="entry name" value="Ketoacyl_synth_C"/>
</dbReference>
<dbReference type="Gene3D" id="3.40.50.720">
    <property type="entry name" value="NAD(P)-binding Rossmann-like Domain"/>
    <property type="match status" value="2"/>
</dbReference>
<dbReference type="PANTHER" id="PTHR43775:SF37">
    <property type="entry name" value="SI:DKEY-61P9.11"/>
    <property type="match status" value="1"/>
</dbReference>
<keyword evidence="3" id="KW-0808">Transferase</keyword>
<dbReference type="EMBL" id="CDMZ01003709">
    <property type="protein sequence ID" value="CEM47314.1"/>
    <property type="molecule type" value="Genomic_DNA"/>
</dbReference>
<dbReference type="InterPro" id="IPR016036">
    <property type="entry name" value="Malonyl_transacylase_ACP-bd"/>
</dbReference>
<dbReference type="Pfam" id="PF02801">
    <property type="entry name" value="Ketoacyl-synt_C"/>
    <property type="match status" value="1"/>
</dbReference>
<feature type="active site" description="Proton donor; for dehydratase activity" evidence="4">
    <location>
        <position position="2567"/>
    </location>
</feature>
<feature type="transmembrane region" description="Helical" evidence="6">
    <location>
        <begin position="346"/>
        <end position="368"/>
    </location>
</feature>
<dbReference type="InterPro" id="IPR049551">
    <property type="entry name" value="PKS_DH_C"/>
</dbReference>
<dbReference type="Pfam" id="PF08659">
    <property type="entry name" value="KR"/>
    <property type="match status" value="2"/>
</dbReference>
<feature type="transmembrane region" description="Helical" evidence="6">
    <location>
        <begin position="893"/>
        <end position="914"/>
    </location>
</feature>
<feature type="transmembrane region" description="Helical" evidence="6">
    <location>
        <begin position="450"/>
        <end position="472"/>
    </location>
</feature>
<dbReference type="InterPro" id="IPR013968">
    <property type="entry name" value="PKS_KR"/>
</dbReference>
<evidence type="ECO:0000313" key="11">
    <source>
        <dbReference type="EMBL" id="CEM47314.1"/>
    </source>
</evidence>